<gene>
    <name evidence="2" type="ORF">JTE90_029569</name>
</gene>
<name>A0AAV6VBH5_9ARAC</name>
<dbReference type="Proteomes" id="UP000827092">
    <property type="component" value="Unassembled WGS sequence"/>
</dbReference>
<organism evidence="2 3">
    <name type="scientific">Oedothorax gibbosus</name>
    <dbReference type="NCBI Taxonomy" id="931172"/>
    <lineage>
        <taxon>Eukaryota</taxon>
        <taxon>Metazoa</taxon>
        <taxon>Ecdysozoa</taxon>
        <taxon>Arthropoda</taxon>
        <taxon>Chelicerata</taxon>
        <taxon>Arachnida</taxon>
        <taxon>Araneae</taxon>
        <taxon>Araneomorphae</taxon>
        <taxon>Entelegynae</taxon>
        <taxon>Araneoidea</taxon>
        <taxon>Linyphiidae</taxon>
        <taxon>Erigoninae</taxon>
        <taxon>Oedothorax</taxon>
    </lineage>
</organism>
<keyword evidence="3" id="KW-1185">Reference proteome</keyword>
<sequence>MGRRCHTPWGWRPPVANSSSLKTKERVPPQNTISQSGGRVAAVARKGMSPSPSGSLKACQVYRKLEMFRY</sequence>
<evidence type="ECO:0000313" key="2">
    <source>
        <dbReference type="EMBL" id="KAG8193837.1"/>
    </source>
</evidence>
<evidence type="ECO:0000256" key="1">
    <source>
        <dbReference type="SAM" id="MobiDB-lite"/>
    </source>
</evidence>
<dbReference type="AlphaFoldDB" id="A0AAV6VBH5"/>
<feature type="region of interest" description="Disordered" evidence="1">
    <location>
        <begin position="1"/>
        <end position="39"/>
    </location>
</feature>
<comment type="caution">
    <text evidence="2">The sequence shown here is derived from an EMBL/GenBank/DDBJ whole genome shotgun (WGS) entry which is preliminary data.</text>
</comment>
<protein>
    <submittedName>
        <fullName evidence="2">Uncharacterized protein</fullName>
    </submittedName>
</protein>
<accession>A0AAV6VBH5</accession>
<dbReference type="EMBL" id="JAFNEN010000114">
    <property type="protein sequence ID" value="KAG8193837.1"/>
    <property type="molecule type" value="Genomic_DNA"/>
</dbReference>
<evidence type="ECO:0000313" key="3">
    <source>
        <dbReference type="Proteomes" id="UP000827092"/>
    </source>
</evidence>
<reference evidence="2 3" key="1">
    <citation type="journal article" date="2022" name="Nat. Ecol. Evol.">
        <title>A masculinizing supergene underlies an exaggerated male reproductive morph in a spider.</title>
        <authorList>
            <person name="Hendrickx F."/>
            <person name="De Corte Z."/>
            <person name="Sonet G."/>
            <person name="Van Belleghem S.M."/>
            <person name="Kostlbacher S."/>
            <person name="Vangestel C."/>
        </authorList>
    </citation>
    <scope>NUCLEOTIDE SEQUENCE [LARGE SCALE GENOMIC DNA]</scope>
    <source>
        <strain evidence="2">W744_W776</strain>
    </source>
</reference>
<proteinExistence type="predicted"/>